<dbReference type="PANTHER" id="PTHR43451:SF1">
    <property type="entry name" value="ACETYLTRANSFERASE"/>
    <property type="match status" value="1"/>
</dbReference>
<dbReference type="PROSITE" id="PS51186">
    <property type="entry name" value="GNAT"/>
    <property type="match status" value="1"/>
</dbReference>
<gene>
    <name evidence="2" type="ORF">SDC9_61740</name>
</gene>
<dbReference type="InterPro" id="IPR000182">
    <property type="entry name" value="GNAT_dom"/>
</dbReference>
<sequence length="148" mass="16427">MEIRELAANEYEMALNLVRSVFREFEEPDYSAEGIKHFYDCLIDPDFIAMLKIYGAFLDGQLAGVLATCYGGSHIALLFVDGSCHRQGVGRALFNRACKDNASGSLAVHSSPYATEFYHRLGFSDTSPEQLTNGLRYTPMTCVVSHNT</sequence>
<dbReference type="SUPFAM" id="SSF55729">
    <property type="entry name" value="Acyl-CoA N-acyltransferases (Nat)"/>
    <property type="match status" value="1"/>
</dbReference>
<dbReference type="InterPro" id="IPR052564">
    <property type="entry name" value="N-acetyltrans/Recomb-assoc"/>
</dbReference>
<dbReference type="Pfam" id="PF13673">
    <property type="entry name" value="Acetyltransf_10"/>
    <property type="match status" value="1"/>
</dbReference>
<evidence type="ECO:0000313" key="2">
    <source>
        <dbReference type="EMBL" id="MPM15371.1"/>
    </source>
</evidence>
<feature type="domain" description="N-acetyltransferase" evidence="1">
    <location>
        <begin position="1"/>
        <end position="145"/>
    </location>
</feature>
<dbReference type="PANTHER" id="PTHR43451">
    <property type="entry name" value="ACETYLTRANSFERASE (GNAT) FAMILY PROTEIN"/>
    <property type="match status" value="1"/>
</dbReference>
<dbReference type="InterPro" id="IPR016181">
    <property type="entry name" value="Acyl_CoA_acyltransferase"/>
</dbReference>
<name>A0A644XHW6_9ZZZZ</name>
<organism evidence="2">
    <name type="scientific">bioreactor metagenome</name>
    <dbReference type="NCBI Taxonomy" id="1076179"/>
    <lineage>
        <taxon>unclassified sequences</taxon>
        <taxon>metagenomes</taxon>
        <taxon>ecological metagenomes</taxon>
    </lineage>
</organism>
<reference evidence="2" key="1">
    <citation type="submission" date="2019-08" db="EMBL/GenBank/DDBJ databases">
        <authorList>
            <person name="Kucharzyk K."/>
            <person name="Murdoch R.W."/>
            <person name="Higgins S."/>
            <person name="Loffler F."/>
        </authorList>
    </citation>
    <scope>NUCLEOTIDE SEQUENCE</scope>
</reference>
<dbReference type="GO" id="GO:0016747">
    <property type="term" value="F:acyltransferase activity, transferring groups other than amino-acyl groups"/>
    <property type="evidence" value="ECO:0007669"/>
    <property type="project" value="InterPro"/>
</dbReference>
<accession>A0A644XHW6</accession>
<dbReference type="AlphaFoldDB" id="A0A644XHW6"/>
<proteinExistence type="predicted"/>
<protein>
    <recommendedName>
        <fullName evidence="1">N-acetyltransferase domain-containing protein</fullName>
    </recommendedName>
</protein>
<dbReference type="CDD" id="cd04301">
    <property type="entry name" value="NAT_SF"/>
    <property type="match status" value="1"/>
</dbReference>
<dbReference type="Gene3D" id="3.40.630.30">
    <property type="match status" value="1"/>
</dbReference>
<comment type="caution">
    <text evidence="2">The sequence shown here is derived from an EMBL/GenBank/DDBJ whole genome shotgun (WGS) entry which is preliminary data.</text>
</comment>
<dbReference type="EMBL" id="VSSQ01002432">
    <property type="protein sequence ID" value="MPM15371.1"/>
    <property type="molecule type" value="Genomic_DNA"/>
</dbReference>
<evidence type="ECO:0000259" key="1">
    <source>
        <dbReference type="PROSITE" id="PS51186"/>
    </source>
</evidence>